<dbReference type="InterPro" id="IPR050237">
    <property type="entry name" value="ATP-dep_AMP-bd_enzyme"/>
</dbReference>
<dbReference type="Gene3D" id="3.40.50.12780">
    <property type="entry name" value="N-terminal domain of ligase-like"/>
    <property type="match status" value="1"/>
</dbReference>
<dbReference type="SUPFAM" id="SSF56801">
    <property type="entry name" value="Acetyl-CoA synthetase-like"/>
    <property type="match status" value="1"/>
</dbReference>
<dbReference type="RefSeq" id="WP_127918484.1">
    <property type="nucleotide sequence ID" value="NZ_RKLP01000014.1"/>
</dbReference>
<evidence type="ECO:0000313" key="4">
    <source>
        <dbReference type="EMBL" id="RVW07163.1"/>
    </source>
</evidence>
<dbReference type="PANTHER" id="PTHR43767:SF1">
    <property type="entry name" value="NONRIBOSOMAL PEPTIDE SYNTHASE PES1 (EUROFUNG)-RELATED"/>
    <property type="match status" value="1"/>
</dbReference>
<dbReference type="InterPro" id="IPR025110">
    <property type="entry name" value="AMP-bd_C"/>
</dbReference>
<dbReference type="GO" id="GO:0016878">
    <property type="term" value="F:acid-thiol ligase activity"/>
    <property type="evidence" value="ECO:0007669"/>
    <property type="project" value="UniProtKB-ARBA"/>
</dbReference>
<name>A0A3S3BAZ7_9NOCA</name>
<feature type="region of interest" description="Disordered" evidence="1">
    <location>
        <begin position="505"/>
        <end position="537"/>
    </location>
</feature>
<evidence type="ECO:0000256" key="1">
    <source>
        <dbReference type="SAM" id="MobiDB-lite"/>
    </source>
</evidence>
<evidence type="ECO:0000259" key="3">
    <source>
        <dbReference type="Pfam" id="PF13193"/>
    </source>
</evidence>
<dbReference type="Gene3D" id="3.30.300.30">
    <property type="match status" value="1"/>
</dbReference>
<dbReference type="InterPro" id="IPR000873">
    <property type="entry name" value="AMP-dep_synth/lig_dom"/>
</dbReference>
<dbReference type="Proteomes" id="UP000286208">
    <property type="component" value="Unassembled WGS sequence"/>
</dbReference>
<dbReference type="InterPro" id="IPR020845">
    <property type="entry name" value="AMP-binding_CS"/>
</dbReference>
<dbReference type="Pfam" id="PF00501">
    <property type="entry name" value="AMP-binding"/>
    <property type="match status" value="1"/>
</dbReference>
<keyword evidence="4" id="KW-0436">Ligase</keyword>
<sequence length="537" mass="56825">MATVHRERALEAPDEIALRDGRVEMTWPDVDTAVNRIANALRAIALGPERRVAVFARNSAETILAHVGIIHAGCSPVPASYHLTAPELAYILEDSRAAAVFVGPENAAVGTEAARLAGVPLVVGWRGADDATAGGITPWDGWLAQASADDPPSDVPAQPFLSYTSGTTGTPKGVNALAGSPDPGATVDDYVRSMRTLPLAQWPGHLVVGPLHHTGPLAGVRLVACGRPVTVLERFDAEAVLAAIDRHRVATSLMVPTHFHRLLSLPADVRAHYDVGSLRLVTHTGAACPHDVKRAMIDWFGPVLFDSYGGSESGPLCGISSAEWLRRPGSVGRVRPPFVRAVAVDAGGNELPSGAEGRLAFEERDGRSVAYLGAARKTSESLIRPGLFTLGDVGYVDDDGFVFITDRETDMIISGGVNIYPAEIEHVLASHPDVGDVAVIGVPDEDMGESVLALVVPRCADRVPAAADLVEHCRRTLAGYKVPRAIEFRDDLGRSTMGKISKRVLRAPYRATDRHDQSGSSSSPGADSASSSSWTSS</sequence>
<keyword evidence="5" id="KW-1185">Reference proteome</keyword>
<feature type="compositionally biased region" description="Low complexity" evidence="1">
    <location>
        <begin position="518"/>
        <end position="537"/>
    </location>
</feature>
<dbReference type="OrthoDB" id="9803968at2"/>
<gene>
    <name evidence="4" type="ORF">EGT67_23325</name>
</gene>
<dbReference type="AlphaFoldDB" id="A0A3S3BAZ7"/>
<dbReference type="PROSITE" id="PS00455">
    <property type="entry name" value="AMP_BINDING"/>
    <property type="match status" value="1"/>
</dbReference>
<dbReference type="PANTHER" id="PTHR43767">
    <property type="entry name" value="LONG-CHAIN-FATTY-ACID--COA LIGASE"/>
    <property type="match status" value="1"/>
</dbReference>
<feature type="domain" description="AMP-dependent synthetase/ligase" evidence="2">
    <location>
        <begin position="7"/>
        <end position="361"/>
    </location>
</feature>
<dbReference type="EMBL" id="RKLP01000014">
    <property type="protein sequence ID" value="RVW07163.1"/>
    <property type="molecule type" value="Genomic_DNA"/>
</dbReference>
<dbReference type="Pfam" id="PF13193">
    <property type="entry name" value="AMP-binding_C"/>
    <property type="match status" value="1"/>
</dbReference>
<protein>
    <submittedName>
        <fullName evidence="4">Acyl--CoA ligase</fullName>
    </submittedName>
</protein>
<evidence type="ECO:0000259" key="2">
    <source>
        <dbReference type="Pfam" id="PF00501"/>
    </source>
</evidence>
<proteinExistence type="predicted"/>
<reference evidence="4 5" key="1">
    <citation type="submission" date="2018-11" db="EMBL/GenBank/DDBJ databases">
        <title>Rhodococcus spongicola sp. nov. and Rhodococcus xishaensis sp. nov. from marine sponges.</title>
        <authorList>
            <person name="Li L."/>
            <person name="Lin H.W."/>
        </authorList>
    </citation>
    <scope>NUCLEOTIDE SEQUENCE [LARGE SCALE GENOMIC DNA]</scope>
    <source>
        <strain evidence="4 5">CCTCC AB2014297</strain>
    </source>
</reference>
<organism evidence="4 5">
    <name type="scientific">Prescottella agglutinans</name>
    <dbReference type="NCBI Taxonomy" id="1644129"/>
    <lineage>
        <taxon>Bacteria</taxon>
        <taxon>Bacillati</taxon>
        <taxon>Actinomycetota</taxon>
        <taxon>Actinomycetes</taxon>
        <taxon>Mycobacteriales</taxon>
        <taxon>Nocardiaceae</taxon>
        <taxon>Prescottella</taxon>
    </lineage>
</organism>
<evidence type="ECO:0000313" key="5">
    <source>
        <dbReference type="Proteomes" id="UP000286208"/>
    </source>
</evidence>
<comment type="caution">
    <text evidence="4">The sequence shown here is derived from an EMBL/GenBank/DDBJ whole genome shotgun (WGS) entry which is preliminary data.</text>
</comment>
<feature type="domain" description="AMP-binding enzyme C-terminal" evidence="3">
    <location>
        <begin position="423"/>
        <end position="499"/>
    </location>
</feature>
<dbReference type="InterPro" id="IPR042099">
    <property type="entry name" value="ANL_N_sf"/>
</dbReference>
<accession>A0A3S3BAZ7</accession>
<dbReference type="InterPro" id="IPR045851">
    <property type="entry name" value="AMP-bd_C_sf"/>
</dbReference>